<dbReference type="RefSeq" id="WP_317059080.1">
    <property type="nucleotide sequence ID" value="NZ_JAWHVL010000014.1"/>
</dbReference>
<dbReference type="AlphaFoldDB" id="A0AAE4T140"/>
<keyword evidence="1" id="KW-0472">Membrane</keyword>
<name>A0AAE4T140_9LACT</name>
<keyword evidence="1" id="KW-0812">Transmembrane</keyword>
<comment type="caution">
    <text evidence="2">The sequence shown here is derived from an EMBL/GenBank/DDBJ whole genome shotgun (WGS) entry which is preliminary data.</text>
</comment>
<feature type="transmembrane region" description="Helical" evidence="1">
    <location>
        <begin position="6"/>
        <end position="27"/>
    </location>
</feature>
<reference evidence="2" key="1">
    <citation type="submission" date="2023-10" db="EMBL/GenBank/DDBJ databases">
        <title>Production of high quality cheese from raw caw milk (raw cheese).</title>
        <authorList>
            <person name="Samouris G."/>
        </authorList>
    </citation>
    <scope>NUCLEOTIDE SEQUENCE</scope>
    <source>
        <strain evidence="2">M17-3</strain>
    </source>
</reference>
<organism evidence="2 3">
    <name type="scientific">Lactococcus lactis</name>
    <dbReference type="NCBI Taxonomy" id="1358"/>
    <lineage>
        <taxon>Bacteria</taxon>
        <taxon>Bacillati</taxon>
        <taxon>Bacillota</taxon>
        <taxon>Bacilli</taxon>
        <taxon>Lactobacillales</taxon>
        <taxon>Streptococcaceae</taxon>
        <taxon>Lactococcus</taxon>
    </lineage>
</organism>
<evidence type="ECO:0000256" key="1">
    <source>
        <dbReference type="SAM" id="Phobius"/>
    </source>
</evidence>
<proteinExistence type="predicted"/>
<dbReference type="Proteomes" id="UP001186047">
    <property type="component" value="Unassembled WGS sequence"/>
</dbReference>
<sequence>MSVGQILSISIPSVISVVGFWISIYTIKKNSQETYKGIVSKLVFEKRLEYFDRLSELLTDLSENVVKNNLFLRLAMSLNIKKNTLKGEDYKVKLEDGDYKVVFNPEKIDKEQVLDSLNKIGEIGNNLDNLITRYYSYIPQEFVSDKDFIHEPLKDYLKFSEMQFFKIFNEKVIEEEEMEELHAYSKKLLLSIYQEQTEVKKEFDKYQI</sequence>
<keyword evidence="1" id="KW-1133">Transmembrane helix</keyword>
<gene>
    <name evidence="2" type="ORF">RZO31_05750</name>
</gene>
<protein>
    <submittedName>
        <fullName evidence="2">Uncharacterized protein</fullName>
    </submittedName>
</protein>
<evidence type="ECO:0000313" key="3">
    <source>
        <dbReference type="Proteomes" id="UP001186047"/>
    </source>
</evidence>
<accession>A0AAE4T140</accession>
<dbReference type="EMBL" id="JAWHVL010000014">
    <property type="protein sequence ID" value="MDV2632377.1"/>
    <property type="molecule type" value="Genomic_DNA"/>
</dbReference>
<evidence type="ECO:0000313" key="2">
    <source>
        <dbReference type="EMBL" id="MDV2632377.1"/>
    </source>
</evidence>